<evidence type="ECO:0000256" key="3">
    <source>
        <dbReference type="ARBA" id="ARBA00022691"/>
    </source>
</evidence>
<dbReference type="PANTHER" id="PTHR22807">
    <property type="entry name" value="NOP2 YEAST -RELATED NOL1/NOP2/FMU SUN DOMAIN-CONTAINING"/>
    <property type="match status" value="1"/>
</dbReference>
<feature type="domain" description="SAM-dependent MTase RsmB/NOP-type" evidence="5">
    <location>
        <begin position="181"/>
        <end position="454"/>
    </location>
</feature>
<dbReference type="PRINTS" id="PR02008">
    <property type="entry name" value="RCMTFAMILY"/>
</dbReference>
<dbReference type="CDD" id="cd02440">
    <property type="entry name" value="AdoMet_MTases"/>
    <property type="match status" value="1"/>
</dbReference>
<dbReference type="InterPro" id="IPR006027">
    <property type="entry name" value="NusB_RsmB_TIM44"/>
</dbReference>
<dbReference type="Gene3D" id="1.10.940.10">
    <property type="entry name" value="NusB-like"/>
    <property type="match status" value="1"/>
</dbReference>
<evidence type="ECO:0000259" key="5">
    <source>
        <dbReference type="PROSITE" id="PS51686"/>
    </source>
</evidence>
<keyword evidence="2" id="KW-0808">Transferase</keyword>
<organism evidence="6">
    <name type="scientific">freshwater metagenome</name>
    <dbReference type="NCBI Taxonomy" id="449393"/>
    <lineage>
        <taxon>unclassified sequences</taxon>
        <taxon>metagenomes</taxon>
        <taxon>ecological metagenomes</taxon>
    </lineage>
</organism>
<dbReference type="GO" id="GO:0006355">
    <property type="term" value="P:regulation of DNA-templated transcription"/>
    <property type="evidence" value="ECO:0007669"/>
    <property type="project" value="InterPro"/>
</dbReference>
<dbReference type="GO" id="GO:0003723">
    <property type="term" value="F:RNA binding"/>
    <property type="evidence" value="ECO:0007669"/>
    <property type="project" value="UniProtKB-KW"/>
</dbReference>
<proteinExistence type="predicted"/>
<dbReference type="SUPFAM" id="SSF53335">
    <property type="entry name" value="S-adenosyl-L-methionine-dependent methyltransferases"/>
    <property type="match status" value="1"/>
</dbReference>
<keyword evidence="3" id="KW-0949">S-adenosyl-L-methionine</keyword>
<protein>
    <submittedName>
        <fullName evidence="6">Unannotated protein</fullName>
    </submittedName>
</protein>
<keyword evidence="1" id="KW-0489">Methyltransferase</keyword>
<dbReference type="PROSITE" id="PS51686">
    <property type="entry name" value="SAM_MT_RSMB_NOP"/>
    <property type="match status" value="1"/>
</dbReference>
<dbReference type="InterPro" id="IPR049560">
    <property type="entry name" value="MeTrfase_RsmB-F_NOP2_cat"/>
</dbReference>
<evidence type="ECO:0000313" key="6">
    <source>
        <dbReference type="EMBL" id="CAB4561359.1"/>
    </source>
</evidence>
<dbReference type="InterPro" id="IPR023267">
    <property type="entry name" value="RCMT"/>
</dbReference>
<reference evidence="6" key="1">
    <citation type="submission" date="2020-05" db="EMBL/GenBank/DDBJ databases">
        <authorList>
            <person name="Chiriac C."/>
            <person name="Salcher M."/>
            <person name="Ghai R."/>
            <person name="Kavagutti S V."/>
        </authorList>
    </citation>
    <scope>NUCLEOTIDE SEQUENCE</scope>
</reference>
<dbReference type="GO" id="GO:0008173">
    <property type="term" value="F:RNA methyltransferase activity"/>
    <property type="evidence" value="ECO:0007669"/>
    <property type="project" value="InterPro"/>
</dbReference>
<dbReference type="InterPro" id="IPR035926">
    <property type="entry name" value="NusB-like_sf"/>
</dbReference>
<dbReference type="PANTHER" id="PTHR22807:SF53">
    <property type="entry name" value="RIBOSOMAL RNA SMALL SUBUNIT METHYLTRANSFERASE B-RELATED"/>
    <property type="match status" value="1"/>
</dbReference>
<dbReference type="Pfam" id="PF01029">
    <property type="entry name" value="NusB"/>
    <property type="match status" value="1"/>
</dbReference>
<evidence type="ECO:0000256" key="4">
    <source>
        <dbReference type="ARBA" id="ARBA00022884"/>
    </source>
</evidence>
<dbReference type="GO" id="GO:0001510">
    <property type="term" value="P:RNA methylation"/>
    <property type="evidence" value="ECO:0007669"/>
    <property type="project" value="InterPro"/>
</dbReference>
<sequence length="455" mass="50323">MARVVSNFPPKQFTKPRPDAPRLLAFDIISEVNRRGGYSNLLLPQALADSSFDERDRGFTTELVYGTIRMQGLYDYIFAQISDRPWNEVDAEIVDLARMGAHQVFSMRTPPHAAVSATVDVARKKLGESKGSFINALMRKATSKELGYWLEPLRSENDVIKRMSIQYSHPEWIISAYFDLLKDENLVREELISNNTPAKPTLVSWPGASSQEELISLGGEPTRYSRYGALLNEPPASLDVIRHRRAGVQDEGSQLVAQIFSDATMSARITLDLCAGPGGKAALLSHICDVSARDFVANEISEPRAALVKKVIGKFPVIVGDARSISDSNQTYDAILADVPCTGLGALRRRPEVRWRRTLKDLAPLLQLQSEIVEAALGVLEPGGVFGFATCSPHYAETTAQVQAILKKHDDLELMDISAYLPEGLEGSNRGGALSLWGHLHNTDSMYLALFRRRM</sequence>
<dbReference type="Gene3D" id="3.40.50.150">
    <property type="entry name" value="Vaccinia Virus protein VP39"/>
    <property type="match status" value="1"/>
</dbReference>
<keyword evidence="4" id="KW-0694">RNA-binding</keyword>
<gene>
    <name evidence="6" type="ORF">UFOPK1683_00123</name>
</gene>
<dbReference type="AlphaFoldDB" id="A0A6J6DF82"/>
<dbReference type="Pfam" id="PF01189">
    <property type="entry name" value="Methyltr_RsmB-F"/>
    <property type="match status" value="1"/>
</dbReference>
<evidence type="ECO:0000256" key="1">
    <source>
        <dbReference type="ARBA" id="ARBA00022603"/>
    </source>
</evidence>
<name>A0A6J6DF82_9ZZZZ</name>
<dbReference type="SUPFAM" id="SSF48013">
    <property type="entry name" value="NusB-like"/>
    <property type="match status" value="1"/>
</dbReference>
<evidence type="ECO:0000256" key="2">
    <source>
        <dbReference type="ARBA" id="ARBA00022679"/>
    </source>
</evidence>
<dbReference type="InterPro" id="IPR001678">
    <property type="entry name" value="MeTrfase_RsmB-F_NOP2_dom"/>
</dbReference>
<dbReference type="InterPro" id="IPR029063">
    <property type="entry name" value="SAM-dependent_MTases_sf"/>
</dbReference>
<dbReference type="EMBL" id="CAEZTL010000005">
    <property type="protein sequence ID" value="CAB4561359.1"/>
    <property type="molecule type" value="Genomic_DNA"/>
</dbReference>
<accession>A0A6J6DF82</accession>